<reference evidence="2" key="1">
    <citation type="journal article" date="2015" name="Nature">
        <title>Complex archaea that bridge the gap between prokaryotes and eukaryotes.</title>
        <authorList>
            <person name="Spang A."/>
            <person name="Saw J.H."/>
            <person name="Jorgensen S.L."/>
            <person name="Zaremba-Niedzwiedzka K."/>
            <person name="Martijn J."/>
            <person name="Lind A.E."/>
            <person name="van Eijk R."/>
            <person name="Schleper C."/>
            <person name="Guy L."/>
            <person name="Ettema T.J."/>
        </authorList>
    </citation>
    <scope>NUCLEOTIDE SEQUENCE</scope>
</reference>
<dbReference type="AlphaFoldDB" id="A0A0F9RZ38"/>
<dbReference type="EMBL" id="LAZR01000704">
    <property type="protein sequence ID" value="KKN60144.1"/>
    <property type="molecule type" value="Genomic_DNA"/>
</dbReference>
<organism evidence="2">
    <name type="scientific">marine sediment metagenome</name>
    <dbReference type="NCBI Taxonomy" id="412755"/>
    <lineage>
        <taxon>unclassified sequences</taxon>
        <taxon>metagenomes</taxon>
        <taxon>ecological metagenomes</taxon>
    </lineage>
</organism>
<accession>A0A0F9RZ38</accession>
<gene>
    <name evidence="2" type="ORF">LCGC14_0535220</name>
</gene>
<name>A0A0F9RZ38_9ZZZZ</name>
<feature type="coiled-coil region" evidence="1">
    <location>
        <begin position="2"/>
        <end position="53"/>
    </location>
</feature>
<comment type="caution">
    <text evidence="2">The sequence shown here is derived from an EMBL/GenBank/DDBJ whole genome shotgun (WGS) entry which is preliminary data.</text>
</comment>
<evidence type="ECO:0000313" key="2">
    <source>
        <dbReference type="EMBL" id="KKN60144.1"/>
    </source>
</evidence>
<proteinExistence type="predicted"/>
<protein>
    <submittedName>
        <fullName evidence="2">Uncharacterized protein</fullName>
    </submittedName>
</protein>
<evidence type="ECO:0000256" key="1">
    <source>
        <dbReference type="SAM" id="Coils"/>
    </source>
</evidence>
<keyword evidence="1" id="KW-0175">Coiled coil</keyword>
<sequence>MAETLATQIRKQERELAQLQKQRAVLEAKQLQVQKLVDLKEAKQQEIKKIEKTKIPTVAQAQRKRKLQRGLSKTLGFLTKAEKVAVSGGKALIREEKKLVQSKDFKQGIAAFRKGGLAGLFGSKTKRVR</sequence>